<reference evidence="1" key="1">
    <citation type="submission" date="2020-08" db="EMBL/GenBank/DDBJ databases">
        <title>Genome public.</title>
        <authorList>
            <person name="Liu C."/>
            <person name="Sun Q."/>
        </authorList>
    </citation>
    <scope>NUCLEOTIDE SEQUENCE</scope>
    <source>
        <strain evidence="1">NSJ-23</strain>
    </source>
</reference>
<name>A0A8J6J957_9FIRM</name>
<organism evidence="1 2">
    <name type="scientific">Flintibacter hominis</name>
    <dbReference type="NCBI Taxonomy" id="2763048"/>
    <lineage>
        <taxon>Bacteria</taxon>
        <taxon>Bacillati</taxon>
        <taxon>Bacillota</taxon>
        <taxon>Clostridia</taxon>
        <taxon>Eubacteriales</taxon>
        <taxon>Flintibacter</taxon>
    </lineage>
</organism>
<dbReference type="Proteomes" id="UP000628736">
    <property type="component" value="Unassembled WGS sequence"/>
</dbReference>
<dbReference type="AlphaFoldDB" id="A0A8J6J957"/>
<comment type="caution">
    <text evidence="1">The sequence shown here is derived from an EMBL/GenBank/DDBJ whole genome shotgun (WGS) entry which is preliminary data.</text>
</comment>
<evidence type="ECO:0000313" key="2">
    <source>
        <dbReference type="Proteomes" id="UP000628736"/>
    </source>
</evidence>
<dbReference type="EMBL" id="JACOPO010000006">
    <property type="protein sequence ID" value="MBC5723086.1"/>
    <property type="molecule type" value="Genomic_DNA"/>
</dbReference>
<sequence length="54" mass="6046">MDETYMKKMQGANAVLAKELPEQISHMLLGKGLTLVQAKTILDRAKDLLEYAII</sequence>
<accession>A0A8J6J957</accession>
<keyword evidence="2" id="KW-1185">Reference proteome</keyword>
<gene>
    <name evidence="1" type="ORF">H8S11_09695</name>
</gene>
<dbReference type="RefSeq" id="WP_186852978.1">
    <property type="nucleotide sequence ID" value="NZ_JACOPO010000006.1"/>
</dbReference>
<proteinExistence type="predicted"/>
<protein>
    <submittedName>
        <fullName evidence="1">Uncharacterized protein</fullName>
    </submittedName>
</protein>
<evidence type="ECO:0000313" key="1">
    <source>
        <dbReference type="EMBL" id="MBC5723086.1"/>
    </source>
</evidence>